<proteinExistence type="inferred from homology"/>
<dbReference type="PANTHER" id="PTHR14399">
    <property type="entry name" value="P53-INDUCED PROTEIN RELATED"/>
    <property type="match status" value="1"/>
</dbReference>
<dbReference type="Proteomes" id="UP000663832">
    <property type="component" value="Unassembled WGS sequence"/>
</dbReference>
<evidence type="ECO:0000256" key="4">
    <source>
        <dbReference type="ARBA" id="ARBA00022692"/>
    </source>
</evidence>
<reference evidence="9" key="1">
    <citation type="submission" date="2021-02" db="EMBL/GenBank/DDBJ databases">
        <authorList>
            <person name="Nowell W R."/>
        </authorList>
    </citation>
    <scope>NUCLEOTIDE SEQUENCE</scope>
</reference>
<evidence type="ECO:0000256" key="5">
    <source>
        <dbReference type="ARBA" id="ARBA00022949"/>
    </source>
</evidence>
<dbReference type="PANTHER" id="PTHR14399:SF5">
    <property type="entry name" value="CELL JUNCTION PROTEIN VAB-9"/>
    <property type="match status" value="1"/>
</dbReference>
<feature type="transmembrane region" description="Helical" evidence="8">
    <location>
        <begin position="86"/>
        <end position="112"/>
    </location>
</feature>
<keyword evidence="5" id="KW-0965">Cell junction</keyword>
<feature type="transmembrane region" description="Helical" evidence="8">
    <location>
        <begin position="21"/>
        <end position="42"/>
    </location>
</feature>
<comment type="similarity">
    <text evidence="3">Belongs to the TMEM47 family.</text>
</comment>
<protein>
    <submittedName>
        <fullName evidence="9">Uncharacterized protein</fullName>
    </submittedName>
</protein>
<accession>A0A813R021</accession>
<comment type="subcellular location">
    <subcellularLocation>
        <location evidence="2">Cell junction</location>
    </subcellularLocation>
    <subcellularLocation>
        <location evidence="1">Membrane</location>
        <topology evidence="1">Multi-pass membrane protein</topology>
    </subcellularLocation>
</comment>
<dbReference type="EMBL" id="CAJNOM010000009">
    <property type="protein sequence ID" value="CAF0775972.1"/>
    <property type="molecule type" value="Genomic_DNA"/>
</dbReference>
<organism evidence="9 10">
    <name type="scientific">Adineta steineri</name>
    <dbReference type="NCBI Taxonomy" id="433720"/>
    <lineage>
        <taxon>Eukaryota</taxon>
        <taxon>Metazoa</taxon>
        <taxon>Spiralia</taxon>
        <taxon>Gnathifera</taxon>
        <taxon>Rotifera</taxon>
        <taxon>Eurotatoria</taxon>
        <taxon>Bdelloidea</taxon>
        <taxon>Adinetida</taxon>
        <taxon>Adinetidae</taxon>
        <taxon>Adineta</taxon>
    </lineage>
</organism>
<evidence type="ECO:0000256" key="2">
    <source>
        <dbReference type="ARBA" id="ARBA00004282"/>
    </source>
</evidence>
<evidence type="ECO:0000256" key="6">
    <source>
        <dbReference type="ARBA" id="ARBA00022989"/>
    </source>
</evidence>
<keyword evidence="6 8" id="KW-1133">Transmembrane helix</keyword>
<dbReference type="InterPro" id="IPR015664">
    <property type="entry name" value="P53_induced"/>
</dbReference>
<dbReference type="AlphaFoldDB" id="A0A813R021"/>
<sequence length="200" mass="23428">MYAPRAKFERIYIVSPVKVAIIFLMVLHCLFLLIALLTSFWIQTKFGHYGPLYSCENRLHWKTTSRLSSITTECQFVRSFHRLNLLWMPITALFIILSFIITLISILIATLSFIKNSFTIRRRYWLFTILLLLIVFLLDSFVIIFIPLSHHQQIYYLQWAYGIHCGATLFISVSLITAILTHNTDDIQYIEAIEESSIDK</sequence>
<gene>
    <name evidence="9" type="ORF">QVE165_LOCUS2883</name>
</gene>
<keyword evidence="10" id="KW-1185">Reference proteome</keyword>
<evidence type="ECO:0000313" key="10">
    <source>
        <dbReference type="Proteomes" id="UP000663832"/>
    </source>
</evidence>
<feature type="transmembrane region" description="Helical" evidence="8">
    <location>
        <begin position="124"/>
        <end position="147"/>
    </location>
</feature>
<evidence type="ECO:0000256" key="3">
    <source>
        <dbReference type="ARBA" id="ARBA00008691"/>
    </source>
</evidence>
<evidence type="ECO:0000256" key="1">
    <source>
        <dbReference type="ARBA" id="ARBA00004141"/>
    </source>
</evidence>
<comment type="caution">
    <text evidence="9">The sequence shown here is derived from an EMBL/GenBank/DDBJ whole genome shotgun (WGS) entry which is preliminary data.</text>
</comment>
<name>A0A813R021_9BILA</name>
<keyword evidence="7 8" id="KW-0472">Membrane</keyword>
<dbReference type="GO" id="GO:0016020">
    <property type="term" value="C:membrane"/>
    <property type="evidence" value="ECO:0007669"/>
    <property type="project" value="UniProtKB-SubCell"/>
</dbReference>
<evidence type="ECO:0000313" key="9">
    <source>
        <dbReference type="EMBL" id="CAF0775972.1"/>
    </source>
</evidence>
<evidence type="ECO:0000256" key="7">
    <source>
        <dbReference type="ARBA" id="ARBA00023136"/>
    </source>
</evidence>
<dbReference type="GO" id="GO:0098609">
    <property type="term" value="P:cell-cell adhesion"/>
    <property type="evidence" value="ECO:0007669"/>
    <property type="project" value="TreeGrafter"/>
</dbReference>
<feature type="transmembrane region" description="Helical" evidence="8">
    <location>
        <begin position="159"/>
        <end position="180"/>
    </location>
</feature>
<dbReference type="OrthoDB" id="8655982at2759"/>
<dbReference type="GO" id="GO:0005911">
    <property type="term" value="C:cell-cell junction"/>
    <property type="evidence" value="ECO:0007669"/>
    <property type="project" value="TreeGrafter"/>
</dbReference>
<evidence type="ECO:0000256" key="8">
    <source>
        <dbReference type="SAM" id="Phobius"/>
    </source>
</evidence>
<keyword evidence="4 8" id="KW-0812">Transmembrane</keyword>